<dbReference type="PRINTS" id="PR00069">
    <property type="entry name" value="ALDKETRDTASE"/>
</dbReference>
<dbReference type="GO" id="GO:0016616">
    <property type="term" value="F:oxidoreductase activity, acting on the CH-OH group of donors, NAD or NADP as acceptor"/>
    <property type="evidence" value="ECO:0007669"/>
    <property type="project" value="UniProtKB-ARBA"/>
</dbReference>
<sequence length="261" mass="28478">MHTTSVSLNNGVAMPSLGFGTWRVGRGAVEAALAAGYRSIDTAEMYGNEEEVGAAIAASGVAREDLFVTTKVWNDHHGHRATLDAFDASRRRLGLDVVDLYLIHWPQPSLGLHAETWRALEELYADGAMRAIGVSNFAPEQIEELMAGAEVVPAVNQIELNPGRSRVRERAFHARHGIATEAWAPIARGGLLDDAAITAVAEEHGRTPAQVILRWHLQHGVIAIPRSSKPERIEQNLAIGDFELDEREMKALDALDSDADR</sequence>
<comment type="similarity">
    <text evidence="1">Belongs to the aldo/keto reductase family.</text>
</comment>
<dbReference type="PROSITE" id="PS00063">
    <property type="entry name" value="ALDOKETO_REDUCTASE_3"/>
    <property type="match status" value="1"/>
</dbReference>
<evidence type="ECO:0000259" key="7">
    <source>
        <dbReference type="Pfam" id="PF00248"/>
    </source>
</evidence>
<dbReference type="InterPro" id="IPR023210">
    <property type="entry name" value="NADP_OxRdtase_dom"/>
</dbReference>
<accession>A0A852U9H1</accession>
<protein>
    <submittedName>
        <fullName evidence="8">Diketogulonate reductase-like aldo/keto reductase</fullName>
    </submittedName>
</protein>
<dbReference type="RefSeq" id="WP_312863374.1">
    <property type="nucleotide sequence ID" value="NZ_BAAAYY010000045.1"/>
</dbReference>
<reference evidence="8 9" key="1">
    <citation type="submission" date="2020-07" db="EMBL/GenBank/DDBJ databases">
        <title>Sequencing the genomes of 1000 actinobacteria strains.</title>
        <authorList>
            <person name="Klenk H.-P."/>
        </authorList>
    </citation>
    <scope>NUCLEOTIDE SEQUENCE [LARGE SCALE GENOMIC DNA]</scope>
    <source>
        <strain evidence="8 9">CXB654</strain>
    </source>
</reference>
<dbReference type="PANTHER" id="PTHR43827:SF3">
    <property type="entry name" value="NADP-DEPENDENT OXIDOREDUCTASE DOMAIN-CONTAINING PROTEIN"/>
    <property type="match status" value="1"/>
</dbReference>
<dbReference type="CDD" id="cd19071">
    <property type="entry name" value="AKR_AKR1-5-like"/>
    <property type="match status" value="1"/>
</dbReference>
<dbReference type="Pfam" id="PF00248">
    <property type="entry name" value="Aldo_ket_red"/>
    <property type="match status" value="1"/>
</dbReference>
<feature type="site" description="Lowers pKa of active site Tyr" evidence="6">
    <location>
        <position position="71"/>
    </location>
</feature>
<dbReference type="PANTHER" id="PTHR43827">
    <property type="entry name" value="2,5-DIKETO-D-GLUCONIC ACID REDUCTASE"/>
    <property type="match status" value="1"/>
</dbReference>
<keyword evidence="3" id="KW-0560">Oxidoreductase</keyword>
<evidence type="ECO:0000256" key="5">
    <source>
        <dbReference type="PIRSR" id="PIRSR000097-2"/>
    </source>
</evidence>
<dbReference type="InterPro" id="IPR036812">
    <property type="entry name" value="NAD(P)_OxRdtase_dom_sf"/>
</dbReference>
<evidence type="ECO:0000256" key="1">
    <source>
        <dbReference type="ARBA" id="ARBA00007905"/>
    </source>
</evidence>
<feature type="binding site" evidence="5">
    <location>
        <position position="104"/>
    </location>
    <ligand>
        <name>substrate</name>
    </ligand>
</feature>
<dbReference type="PROSITE" id="PS00798">
    <property type="entry name" value="ALDOKETO_REDUCTASE_1"/>
    <property type="match status" value="1"/>
</dbReference>
<organism evidence="8 9">
    <name type="scientific">Spinactinospora alkalitolerans</name>
    <dbReference type="NCBI Taxonomy" id="687207"/>
    <lineage>
        <taxon>Bacteria</taxon>
        <taxon>Bacillati</taxon>
        <taxon>Actinomycetota</taxon>
        <taxon>Actinomycetes</taxon>
        <taxon>Streptosporangiales</taxon>
        <taxon>Nocardiopsidaceae</taxon>
        <taxon>Spinactinospora</taxon>
    </lineage>
</organism>
<name>A0A852U9H1_9ACTN</name>
<feature type="active site" description="Proton donor" evidence="4">
    <location>
        <position position="46"/>
    </location>
</feature>
<evidence type="ECO:0000313" key="8">
    <source>
        <dbReference type="EMBL" id="NYE50764.1"/>
    </source>
</evidence>
<keyword evidence="2" id="KW-0521">NADP</keyword>
<dbReference type="Proteomes" id="UP000589036">
    <property type="component" value="Unassembled WGS sequence"/>
</dbReference>
<proteinExistence type="inferred from homology"/>
<dbReference type="AlphaFoldDB" id="A0A852U9H1"/>
<evidence type="ECO:0000256" key="2">
    <source>
        <dbReference type="ARBA" id="ARBA00022857"/>
    </source>
</evidence>
<evidence type="ECO:0000313" key="9">
    <source>
        <dbReference type="Proteomes" id="UP000589036"/>
    </source>
</evidence>
<dbReference type="Gene3D" id="3.20.20.100">
    <property type="entry name" value="NADP-dependent oxidoreductase domain"/>
    <property type="match status" value="1"/>
</dbReference>
<evidence type="ECO:0000256" key="4">
    <source>
        <dbReference type="PIRSR" id="PIRSR000097-1"/>
    </source>
</evidence>
<dbReference type="FunFam" id="3.20.20.100:FF:000015">
    <property type="entry name" value="Oxidoreductase, aldo/keto reductase family"/>
    <property type="match status" value="1"/>
</dbReference>
<dbReference type="InterPro" id="IPR020471">
    <property type="entry name" value="AKR"/>
</dbReference>
<evidence type="ECO:0000256" key="6">
    <source>
        <dbReference type="PIRSR" id="PIRSR000097-3"/>
    </source>
</evidence>
<dbReference type="PROSITE" id="PS00062">
    <property type="entry name" value="ALDOKETO_REDUCTASE_2"/>
    <property type="match status" value="1"/>
</dbReference>
<dbReference type="InterPro" id="IPR018170">
    <property type="entry name" value="Aldo/ket_reductase_CS"/>
</dbReference>
<feature type="domain" description="NADP-dependent oxidoreductase" evidence="7">
    <location>
        <begin position="17"/>
        <end position="256"/>
    </location>
</feature>
<comment type="caution">
    <text evidence="8">The sequence shown here is derived from an EMBL/GenBank/DDBJ whole genome shotgun (WGS) entry which is preliminary data.</text>
</comment>
<dbReference type="SUPFAM" id="SSF51430">
    <property type="entry name" value="NAD(P)-linked oxidoreductase"/>
    <property type="match status" value="1"/>
</dbReference>
<dbReference type="PIRSF" id="PIRSF000097">
    <property type="entry name" value="AKR"/>
    <property type="match status" value="1"/>
</dbReference>
<dbReference type="EMBL" id="JACCCC010000001">
    <property type="protein sequence ID" value="NYE50764.1"/>
    <property type="molecule type" value="Genomic_DNA"/>
</dbReference>
<keyword evidence="9" id="KW-1185">Reference proteome</keyword>
<gene>
    <name evidence="8" type="ORF">HDA32_005884</name>
</gene>
<evidence type="ECO:0000256" key="3">
    <source>
        <dbReference type="ARBA" id="ARBA00023002"/>
    </source>
</evidence>